<dbReference type="Pfam" id="PF07681">
    <property type="entry name" value="DoxX"/>
    <property type="match status" value="1"/>
</dbReference>
<dbReference type="EMBL" id="AP024545">
    <property type="protein sequence ID" value="BCT93112.1"/>
    <property type="molecule type" value="Genomic_DNA"/>
</dbReference>
<keyword evidence="5 7" id="KW-1133">Transmembrane helix</keyword>
<proteinExistence type="inferred from homology"/>
<protein>
    <submittedName>
        <fullName evidence="8">Quinol oxidase</fullName>
    </submittedName>
</protein>
<feature type="transmembrane region" description="Helical" evidence="7">
    <location>
        <begin position="78"/>
        <end position="103"/>
    </location>
</feature>
<evidence type="ECO:0000256" key="5">
    <source>
        <dbReference type="ARBA" id="ARBA00022989"/>
    </source>
</evidence>
<keyword evidence="4 7" id="KW-0812">Transmembrane</keyword>
<comment type="subcellular location">
    <subcellularLocation>
        <location evidence="1">Cell membrane</location>
        <topology evidence="1">Multi-pass membrane protein</topology>
    </subcellularLocation>
</comment>
<evidence type="ECO:0000256" key="6">
    <source>
        <dbReference type="ARBA" id="ARBA00023136"/>
    </source>
</evidence>
<dbReference type="RefSeq" id="WP_213434051.1">
    <property type="nucleotide sequence ID" value="NZ_AP024545.1"/>
</dbReference>
<dbReference type="Proteomes" id="UP000681317">
    <property type="component" value="Chromosome"/>
</dbReference>
<evidence type="ECO:0000256" key="7">
    <source>
        <dbReference type="SAM" id="Phobius"/>
    </source>
</evidence>
<reference evidence="8 9" key="1">
    <citation type="submission" date="2021-03" db="EMBL/GenBank/DDBJ databases">
        <title>Complete Genome Sequences of Two Lysobacter Strains Isolated from Sea Water (Lysobacter caseinilyticus) and Soil (Lysobacter helvus) in South Korea.</title>
        <authorList>
            <person name="Watanabe Y."/>
            <person name="Arakawa K."/>
        </authorList>
    </citation>
    <scope>NUCLEOTIDE SEQUENCE [LARGE SCALE GENOMIC DNA]</scope>
    <source>
        <strain evidence="8 9">KVB24</strain>
    </source>
</reference>
<evidence type="ECO:0000313" key="8">
    <source>
        <dbReference type="EMBL" id="BCT93112.1"/>
    </source>
</evidence>
<accession>A0ABN6FTQ6</accession>
<comment type="similarity">
    <text evidence="2">Belongs to the DoxX family.</text>
</comment>
<keyword evidence="9" id="KW-1185">Reference proteome</keyword>
<gene>
    <name evidence="8" type="ORF">LYSCAS_21360</name>
</gene>
<dbReference type="InterPro" id="IPR051907">
    <property type="entry name" value="DoxX-like_oxidoreductase"/>
</dbReference>
<evidence type="ECO:0000313" key="9">
    <source>
        <dbReference type="Proteomes" id="UP000681317"/>
    </source>
</evidence>
<evidence type="ECO:0000256" key="4">
    <source>
        <dbReference type="ARBA" id="ARBA00022692"/>
    </source>
</evidence>
<dbReference type="PANTHER" id="PTHR33452:SF1">
    <property type="entry name" value="INNER MEMBRANE PROTEIN YPHA-RELATED"/>
    <property type="match status" value="1"/>
</dbReference>
<keyword evidence="3" id="KW-1003">Cell membrane</keyword>
<evidence type="ECO:0000256" key="1">
    <source>
        <dbReference type="ARBA" id="ARBA00004651"/>
    </source>
</evidence>
<evidence type="ECO:0000256" key="3">
    <source>
        <dbReference type="ARBA" id="ARBA00022475"/>
    </source>
</evidence>
<sequence>MAISVTASTGVASARPAPLGANAAGLALLRVSLAAMWLSHAMLKLFVFTLPGTAAFFDAHGIPGALAYAVVPYEIAGGLALLFGVYARQVAVALLPVLVGALAVHLPNGWVFTATGGGWEYPLFLIVASVVLWLSGDGAFALLRSDRFAPAVG</sequence>
<evidence type="ECO:0000256" key="2">
    <source>
        <dbReference type="ARBA" id="ARBA00006679"/>
    </source>
</evidence>
<dbReference type="PANTHER" id="PTHR33452">
    <property type="entry name" value="OXIDOREDUCTASE CATD-RELATED"/>
    <property type="match status" value="1"/>
</dbReference>
<name>A0ABN6FTQ6_9GAMM</name>
<dbReference type="InterPro" id="IPR032808">
    <property type="entry name" value="DoxX"/>
</dbReference>
<organism evidence="8 9">
    <name type="scientific">Noviluteimonas caseinilytica</name>
    <dbReference type="NCBI Taxonomy" id="2675101"/>
    <lineage>
        <taxon>Bacteria</taxon>
        <taxon>Pseudomonadati</taxon>
        <taxon>Pseudomonadota</taxon>
        <taxon>Gammaproteobacteria</taxon>
        <taxon>Lysobacterales</taxon>
        <taxon>Lysobacteraceae</taxon>
        <taxon>Noviluteimonas</taxon>
    </lineage>
</organism>
<keyword evidence="6 7" id="KW-0472">Membrane</keyword>
<feature type="transmembrane region" description="Helical" evidence="7">
    <location>
        <begin position="123"/>
        <end position="143"/>
    </location>
</feature>